<dbReference type="AlphaFoldDB" id="A0A0F9PSK8"/>
<dbReference type="EMBL" id="LAZR01004965">
    <property type="protein sequence ID" value="KKN04046.1"/>
    <property type="molecule type" value="Genomic_DNA"/>
</dbReference>
<organism evidence="1">
    <name type="scientific">marine sediment metagenome</name>
    <dbReference type="NCBI Taxonomy" id="412755"/>
    <lineage>
        <taxon>unclassified sequences</taxon>
        <taxon>metagenomes</taxon>
        <taxon>ecological metagenomes</taxon>
    </lineage>
</organism>
<protein>
    <submittedName>
        <fullName evidence="1">Uncharacterized protein</fullName>
    </submittedName>
</protein>
<comment type="caution">
    <text evidence="1">The sequence shown here is derived from an EMBL/GenBank/DDBJ whole genome shotgun (WGS) entry which is preliminary data.</text>
</comment>
<accession>A0A0F9PSK8</accession>
<sequence>MSILKAYIAKLNVNIVLIMGNHIDDITFTILDSDGVAFDFSAATGFTLKIYDDRSDTRILKVTHTQAIELAEALGVITWDAVFPTAITLFGNYNYELSYTDPEGLKIIGIGTISVI</sequence>
<gene>
    <name evidence="1" type="ORF">LCGC14_1101420</name>
</gene>
<name>A0A0F9PSK8_9ZZZZ</name>
<proteinExistence type="predicted"/>
<reference evidence="1" key="1">
    <citation type="journal article" date="2015" name="Nature">
        <title>Complex archaea that bridge the gap between prokaryotes and eukaryotes.</title>
        <authorList>
            <person name="Spang A."/>
            <person name="Saw J.H."/>
            <person name="Jorgensen S.L."/>
            <person name="Zaremba-Niedzwiedzka K."/>
            <person name="Martijn J."/>
            <person name="Lind A.E."/>
            <person name="van Eijk R."/>
            <person name="Schleper C."/>
            <person name="Guy L."/>
            <person name="Ettema T.J."/>
        </authorList>
    </citation>
    <scope>NUCLEOTIDE SEQUENCE</scope>
</reference>
<evidence type="ECO:0000313" key="1">
    <source>
        <dbReference type="EMBL" id="KKN04046.1"/>
    </source>
</evidence>